<organism evidence="2">
    <name type="scientific">marine sediment metagenome</name>
    <dbReference type="NCBI Taxonomy" id="412755"/>
    <lineage>
        <taxon>unclassified sequences</taxon>
        <taxon>metagenomes</taxon>
        <taxon>ecological metagenomes</taxon>
    </lineage>
</organism>
<sequence length="114" mass="12112">GYNEEQGLRSAGYSDSYARGGTGHKLYADVRVLVAIDKIMVDSAGKVALTVDAVLQDLDWGVAIARQKQDLSALARLSELRGKHLSMFSDAGNNAATGLNLNFTSKPTIKAKTG</sequence>
<feature type="region of interest" description="Disordered" evidence="1">
    <location>
        <begin position="1"/>
        <end position="20"/>
    </location>
</feature>
<name>A0A0F8YIJ0_9ZZZZ</name>
<dbReference type="AlphaFoldDB" id="A0A0F8YIJ0"/>
<evidence type="ECO:0000256" key="1">
    <source>
        <dbReference type="SAM" id="MobiDB-lite"/>
    </source>
</evidence>
<proteinExistence type="predicted"/>
<dbReference type="EMBL" id="LAZR01066225">
    <property type="protein sequence ID" value="KKK53994.1"/>
    <property type="molecule type" value="Genomic_DNA"/>
</dbReference>
<comment type="caution">
    <text evidence="2">The sequence shown here is derived from an EMBL/GenBank/DDBJ whole genome shotgun (WGS) entry which is preliminary data.</text>
</comment>
<evidence type="ECO:0000313" key="2">
    <source>
        <dbReference type="EMBL" id="KKK53994.1"/>
    </source>
</evidence>
<feature type="non-terminal residue" evidence="2">
    <location>
        <position position="1"/>
    </location>
</feature>
<reference evidence="2" key="1">
    <citation type="journal article" date="2015" name="Nature">
        <title>Complex archaea that bridge the gap between prokaryotes and eukaryotes.</title>
        <authorList>
            <person name="Spang A."/>
            <person name="Saw J.H."/>
            <person name="Jorgensen S.L."/>
            <person name="Zaremba-Niedzwiedzka K."/>
            <person name="Martijn J."/>
            <person name="Lind A.E."/>
            <person name="van Eijk R."/>
            <person name="Schleper C."/>
            <person name="Guy L."/>
            <person name="Ettema T.J."/>
        </authorList>
    </citation>
    <scope>NUCLEOTIDE SEQUENCE</scope>
</reference>
<gene>
    <name evidence="2" type="ORF">LCGC14_3089190</name>
</gene>
<accession>A0A0F8YIJ0</accession>
<protein>
    <submittedName>
        <fullName evidence="2">Uncharacterized protein</fullName>
    </submittedName>
</protein>